<feature type="compositionally biased region" description="Low complexity" evidence="6">
    <location>
        <begin position="49"/>
        <end position="63"/>
    </location>
</feature>
<sequence length="331" mass="34888">MRRPAPLPASAKEPEKDETPAPRPRPASRPQDRADADPADVHDVRRGAHAAAAADAEQAGSSADTAVIEDATPDAEEQAAPVRSGDVWRAARARRKALRAEIRRFTQRSRRRRIVWWASIGAVVALVLGSVLAAYSPLFAVETITVAGVRSLDPAVVQKALEGEIGSPLALIDDSAVKSALTEFPMIESYSLEARPPHELLVRIVERTPVGVVRTDGGYTLVDAAGVVLATTVDKPEGQPVLSITGGTDSAAFRSAGLVIRSLPADLRGQVTAVSASTLDDVTLTLADGKTVLWGSEDDSVTKALVLVALIKNSPKGRSFDVSAPSVPVVR</sequence>
<dbReference type="RefSeq" id="WP_344287871.1">
    <property type="nucleotide sequence ID" value="NZ_BAAAUK010000001.1"/>
</dbReference>
<evidence type="ECO:0000256" key="5">
    <source>
        <dbReference type="ARBA" id="ARBA00023306"/>
    </source>
</evidence>
<keyword evidence="3 7" id="KW-0812">Transmembrane</keyword>
<organism evidence="10 11">
    <name type="scientific">Microbacterium arabinogalactanolyticum</name>
    <dbReference type="NCBI Taxonomy" id="69365"/>
    <lineage>
        <taxon>Bacteria</taxon>
        <taxon>Bacillati</taxon>
        <taxon>Actinomycetota</taxon>
        <taxon>Actinomycetes</taxon>
        <taxon>Micrococcales</taxon>
        <taxon>Microbacteriaceae</taxon>
        <taxon>Microbacterium</taxon>
    </lineage>
</organism>
<reference evidence="10" key="1">
    <citation type="submission" date="2022-08" db="EMBL/GenBank/DDBJ databases">
        <title>Draft genome sequence of Microbacterium arabinogalactanolyticum JCM 9171.</title>
        <authorList>
            <person name="Fujita K."/>
            <person name="Ishiwata A."/>
            <person name="Fushinobu S."/>
        </authorList>
    </citation>
    <scope>NUCLEOTIDE SEQUENCE</scope>
    <source>
        <strain evidence="10">JCM 9171</strain>
    </source>
</reference>
<dbReference type="Gene3D" id="3.10.20.310">
    <property type="entry name" value="membrane protein fhac"/>
    <property type="match status" value="1"/>
</dbReference>
<dbReference type="EMBL" id="BRZC01000002">
    <property type="protein sequence ID" value="GLC83619.1"/>
    <property type="molecule type" value="Genomic_DNA"/>
</dbReference>
<dbReference type="PANTHER" id="PTHR37820">
    <property type="entry name" value="CELL DIVISION PROTEIN DIVIB"/>
    <property type="match status" value="1"/>
</dbReference>
<feature type="transmembrane region" description="Helical" evidence="7">
    <location>
        <begin position="114"/>
        <end position="135"/>
    </location>
</feature>
<dbReference type="Proteomes" id="UP001165068">
    <property type="component" value="Unassembled WGS sequence"/>
</dbReference>
<keyword evidence="7" id="KW-0472">Membrane</keyword>
<evidence type="ECO:0000256" key="1">
    <source>
        <dbReference type="ARBA" id="ARBA00022475"/>
    </source>
</evidence>
<evidence type="ECO:0000256" key="7">
    <source>
        <dbReference type="SAM" id="Phobius"/>
    </source>
</evidence>
<keyword evidence="11" id="KW-1185">Reference proteome</keyword>
<evidence type="ECO:0000313" key="10">
    <source>
        <dbReference type="EMBL" id="GLC83619.1"/>
    </source>
</evidence>
<dbReference type="InterPro" id="IPR013685">
    <property type="entry name" value="POTRA_FtsQ_type"/>
</dbReference>
<gene>
    <name evidence="10" type="ORF">MIAR_02070</name>
</gene>
<evidence type="ECO:0000256" key="2">
    <source>
        <dbReference type="ARBA" id="ARBA00022618"/>
    </source>
</evidence>
<evidence type="ECO:0000256" key="3">
    <source>
        <dbReference type="ARBA" id="ARBA00022692"/>
    </source>
</evidence>
<dbReference type="InterPro" id="IPR005548">
    <property type="entry name" value="Cell_div_FtsQ/DivIB_C"/>
</dbReference>
<proteinExistence type="predicted"/>
<feature type="domain" description="POTRA" evidence="9">
    <location>
        <begin position="139"/>
        <end position="207"/>
    </location>
</feature>
<keyword evidence="2" id="KW-0132">Cell division</keyword>
<accession>A0ABQ5NCU7</accession>
<dbReference type="InterPro" id="IPR050487">
    <property type="entry name" value="FtsQ_DivIB"/>
</dbReference>
<comment type="caution">
    <text evidence="10">The sequence shown here is derived from an EMBL/GenBank/DDBJ whole genome shotgun (WGS) entry which is preliminary data.</text>
</comment>
<evidence type="ECO:0000256" key="6">
    <source>
        <dbReference type="SAM" id="MobiDB-lite"/>
    </source>
</evidence>
<feature type="compositionally biased region" description="Basic and acidic residues" evidence="6">
    <location>
        <begin position="30"/>
        <end position="46"/>
    </location>
</feature>
<dbReference type="PANTHER" id="PTHR37820:SF1">
    <property type="entry name" value="CELL DIVISION PROTEIN FTSQ"/>
    <property type="match status" value="1"/>
</dbReference>
<evidence type="ECO:0000259" key="8">
    <source>
        <dbReference type="Pfam" id="PF03799"/>
    </source>
</evidence>
<evidence type="ECO:0008006" key="12">
    <source>
        <dbReference type="Google" id="ProtNLM"/>
    </source>
</evidence>
<keyword evidence="4 7" id="KW-1133">Transmembrane helix</keyword>
<name>A0ABQ5NCU7_9MICO</name>
<evidence type="ECO:0000256" key="4">
    <source>
        <dbReference type="ARBA" id="ARBA00022989"/>
    </source>
</evidence>
<keyword evidence="5" id="KW-0131">Cell cycle</keyword>
<dbReference type="Pfam" id="PF03799">
    <property type="entry name" value="FtsQ_DivIB_C"/>
    <property type="match status" value="1"/>
</dbReference>
<feature type="domain" description="Cell division protein FtsQ/DivIB C-terminal" evidence="8">
    <location>
        <begin position="212"/>
        <end position="314"/>
    </location>
</feature>
<keyword evidence="1" id="KW-1003">Cell membrane</keyword>
<evidence type="ECO:0000259" key="9">
    <source>
        <dbReference type="Pfam" id="PF08478"/>
    </source>
</evidence>
<evidence type="ECO:0000313" key="11">
    <source>
        <dbReference type="Proteomes" id="UP001165068"/>
    </source>
</evidence>
<dbReference type="Pfam" id="PF08478">
    <property type="entry name" value="POTRA_1"/>
    <property type="match status" value="1"/>
</dbReference>
<protein>
    <recommendedName>
        <fullName evidence="12">Cell division protein</fullName>
    </recommendedName>
</protein>
<feature type="region of interest" description="Disordered" evidence="6">
    <location>
        <begin position="1"/>
        <end position="64"/>
    </location>
</feature>